<evidence type="ECO:0000256" key="2">
    <source>
        <dbReference type="ARBA" id="ARBA00021483"/>
    </source>
</evidence>
<dbReference type="GO" id="GO:0006935">
    <property type="term" value="P:chemotaxis"/>
    <property type="evidence" value="ECO:0007669"/>
    <property type="project" value="UniProtKB-KW"/>
</dbReference>
<dbReference type="GO" id="GO:0005829">
    <property type="term" value="C:cytosol"/>
    <property type="evidence" value="ECO:0007669"/>
    <property type="project" value="TreeGrafter"/>
</dbReference>
<dbReference type="InterPro" id="IPR002545">
    <property type="entry name" value="CheW-lke_dom"/>
</dbReference>
<organism evidence="6 7">
    <name type="scientific">Biomaibacter acetigenes</name>
    <dbReference type="NCBI Taxonomy" id="2316383"/>
    <lineage>
        <taxon>Bacteria</taxon>
        <taxon>Bacillati</taxon>
        <taxon>Bacillota</taxon>
        <taxon>Clostridia</taxon>
        <taxon>Thermosediminibacterales</taxon>
        <taxon>Tepidanaerobacteraceae</taxon>
        <taxon>Biomaibacter</taxon>
    </lineage>
</organism>
<dbReference type="PROSITE" id="PS50851">
    <property type="entry name" value="CHEW"/>
    <property type="match status" value="1"/>
</dbReference>
<evidence type="ECO:0000256" key="3">
    <source>
        <dbReference type="ARBA" id="ARBA00022490"/>
    </source>
</evidence>
<dbReference type="Gene3D" id="2.30.30.40">
    <property type="entry name" value="SH3 Domains"/>
    <property type="match status" value="1"/>
</dbReference>
<dbReference type="SUPFAM" id="SSF50341">
    <property type="entry name" value="CheW-like"/>
    <property type="match status" value="1"/>
</dbReference>
<dbReference type="GO" id="GO:0007165">
    <property type="term" value="P:signal transduction"/>
    <property type="evidence" value="ECO:0007669"/>
    <property type="project" value="InterPro"/>
</dbReference>
<evidence type="ECO:0000256" key="1">
    <source>
        <dbReference type="ARBA" id="ARBA00004496"/>
    </source>
</evidence>
<dbReference type="Gene3D" id="2.40.50.180">
    <property type="entry name" value="CheA-289, Domain 4"/>
    <property type="match status" value="1"/>
</dbReference>
<dbReference type="RefSeq" id="WP_122014625.1">
    <property type="nucleotide sequence ID" value="NZ_CP033169.1"/>
</dbReference>
<dbReference type="AlphaFoldDB" id="A0A3G2R5V4"/>
<name>A0A3G2R5V4_9FIRM</name>
<evidence type="ECO:0000259" key="5">
    <source>
        <dbReference type="PROSITE" id="PS50851"/>
    </source>
</evidence>
<dbReference type="SMART" id="SM00260">
    <property type="entry name" value="CheW"/>
    <property type="match status" value="1"/>
</dbReference>
<dbReference type="Proteomes" id="UP000280960">
    <property type="component" value="Chromosome"/>
</dbReference>
<proteinExistence type="predicted"/>
<dbReference type="Pfam" id="PF01584">
    <property type="entry name" value="CheW"/>
    <property type="match status" value="1"/>
</dbReference>
<keyword evidence="3" id="KW-0963">Cytoplasm</keyword>
<dbReference type="KEGG" id="bacg:D2962_07495"/>
<comment type="subcellular location">
    <subcellularLocation>
        <location evidence="1">Cytoplasm</location>
    </subcellularLocation>
</comment>
<dbReference type="CDD" id="cd00732">
    <property type="entry name" value="CheW"/>
    <property type="match status" value="1"/>
</dbReference>
<dbReference type="EMBL" id="CP033169">
    <property type="protein sequence ID" value="AYO30488.1"/>
    <property type="molecule type" value="Genomic_DNA"/>
</dbReference>
<evidence type="ECO:0000313" key="7">
    <source>
        <dbReference type="Proteomes" id="UP000280960"/>
    </source>
</evidence>
<evidence type="ECO:0000313" key="6">
    <source>
        <dbReference type="EMBL" id="AYO30488.1"/>
    </source>
</evidence>
<dbReference type="InterPro" id="IPR036061">
    <property type="entry name" value="CheW-like_dom_sf"/>
</dbReference>
<keyword evidence="7" id="KW-1185">Reference proteome</keyword>
<reference evidence="6 7" key="1">
    <citation type="submission" date="2018-10" db="EMBL/GenBank/DDBJ databases">
        <authorList>
            <person name="Zhang X."/>
        </authorList>
    </citation>
    <scope>NUCLEOTIDE SEQUENCE [LARGE SCALE GENOMIC DNA]</scope>
    <source>
        <strain evidence="6 7">SK-G1</strain>
    </source>
</reference>
<feature type="domain" description="CheW-like" evidence="5">
    <location>
        <begin position="5"/>
        <end position="145"/>
    </location>
</feature>
<dbReference type="FunFam" id="2.40.50.180:FF:000002">
    <property type="entry name" value="Chemotaxis protein CheW"/>
    <property type="match status" value="1"/>
</dbReference>
<evidence type="ECO:0000256" key="4">
    <source>
        <dbReference type="ARBA" id="ARBA00022500"/>
    </source>
</evidence>
<dbReference type="InterPro" id="IPR039315">
    <property type="entry name" value="CheW"/>
</dbReference>
<gene>
    <name evidence="6" type="ORF">D2962_07495</name>
</gene>
<dbReference type="PANTHER" id="PTHR22617:SF23">
    <property type="entry name" value="CHEMOTAXIS PROTEIN CHEW"/>
    <property type="match status" value="1"/>
</dbReference>
<keyword evidence="4" id="KW-0145">Chemotaxis</keyword>
<accession>A0A3G2R5V4</accession>
<dbReference type="PANTHER" id="PTHR22617">
    <property type="entry name" value="CHEMOTAXIS SENSOR HISTIDINE KINASE-RELATED"/>
    <property type="match status" value="1"/>
</dbReference>
<sequence>MVEKIRQFVEFKLGEEEYGVDILQVKTIERMMPVTRVPKAPSFVEGVINLRGEIVPVIDLKKRFDLPPGQITDNTRIIIVTLEDITVGMIVDSATEVIQLPQEAIEPAPTITNGIDSNFLDGVGKLDGKLLILLNLSKVLKPQEITQLSEM</sequence>
<protein>
    <recommendedName>
        <fullName evidence="2">Chemotaxis protein CheW</fullName>
    </recommendedName>
</protein>